<keyword evidence="6 7" id="KW-0482">Metalloprotease</keyword>
<dbReference type="FunFam" id="3.40.390.10:FF:000009">
    <property type="entry name" value="Oligopeptidase A"/>
    <property type="match status" value="1"/>
</dbReference>
<evidence type="ECO:0000256" key="6">
    <source>
        <dbReference type="ARBA" id="ARBA00023049"/>
    </source>
</evidence>
<dbReference type="PANTHER" id="PTHR43660">
    <property type="entry name" value="DIPEPTIDYL CARBOXYPEPTIDASE"/>
    <property type="match status" value="1"/>
</dbReference>
<keyword evidence="5 7" id="KW-0862">Zinc</keyword>
<evidence type="ECO:0000259" key="8">
    <source>
        <dbReference type="Pfam" id="PF01432"/>
    </source>
</evidence>
<dbReference type="GO" id="GO:0005829">
    <property type="term" value="C:cytosol"/>
    <property type="evidence" value="ECO:0007669"/>
    <property type="project" value="TreeGrafter"/>
</dbReference>
<dbReference type="InterPro" id="IPR024077">
    <property type="entry name" value="Neurolysin/TOP_dom2"/>
</dbReference>
<comment type="caution">
    <text evidence="9">The sequence shown here is derived from an EMBL/GenBank/DDBJ whole genome shotgun (WGS) entry which is preliminary data.</text>
</comment>
<reference evidence="9" key="1">
    <citation type="submission" date="2022-06" db="EMBL/GenBank/DDBJ databases">
        <title>Whole genome shotgun sequencing (WGS) of Rathayibacter sp. ZW T2_19, isolated from stored onions (Allium cepa).</title>
        <authorList>
            <person name="Stoll D.A."/>
            <person name="Huch M."/>
        </authorList>
    </citation>
    <scope>NUCLEOTIDE SEQUENCE</scope>
    <source>
        <strain evidence="9">ZW T2_19</strain>
    </source>
</reference>
<dbReference type="InterPro" id="IPR045090">
    <property type="entry name" value="Pept_M3A_M3B"/>
</dbReference>
<evidence type="ECO:0000256" key="1">
    <source>
        <dbReference type="ARBA" id="ARBA00006040"/>
    </source>
</evidence>
<dbReference type="Gene3D" id="3.40.390.10">
    <property type="entry name" value="Collagenase (Catalytic Domain)"/>
    <property type="match status" value="1"/>
</dbReference>
<dbReference type="InterPro" id="IPR024079">
    <property type="entry name" value="MetalloPept_cat_dom_sf"/>
</dbReference>
<name>A0A9X2DYL0_9MICO</name>
<keyword evidence="3 7" id="KW-0479">Metal-binding</keyword>
<comment type="cofactor">
    <cofactor evidence="7">
        <name>Zn(2+)</name>
        <dbReference type="ChEBI" id="CHEBI:29105"/>
    </cofactor>
    <text evidence="7">Binds 1 zinc ion.</text>
</comment>
<evidence type="ECO:0000313" key="10">
    <source>
        <dbReference type="Proteomes" id="UP001155240"/>
    </source>
</evidence>
<evidence type="ECO:0000256" key="3">
    <source>
        <dbReference type="ARBA" id="ARBA00022723"/>
    </source>
</evidence>
<evidence type="ECO:0000313" key="9">
    <source>
        <dbReference type="EMBL" id="MCM6763577.1"/>
    </source>
</evidence>
<dbReference type="Gene3D" id="1.10.1370.40">
    <property type="match status" value="1"/>
</dbReference>
<evidence type="ECO:0000256" key="7">
    <source>
        <dbReference type="RuleBase" id="RU003435"/>
    </source>
</evidence>
<organism evidence="9 10">
    <name type="scientific">Rathayibacter rubneri</name>
    <dbReference type="NCBI Taxonomy" id="2950106"/>
    <lineage>
        <taxon>Bacteria</taxon>
        <taxon>Bacillati</taxon>
        <taxon>Actinomycetota</taxon>
        <taxon>Actinomycetes</taxon>
        <taxon>Micrococcales</taxon>
        <taxon>Microbacteriaceae</taxon>
        <taxon>Rathayibacter</taxon>
    </lineage>
</organism>
<dbReference type="Proteomes" id="UP001155240">
    <property type="component" value="Unassembled WGS sequence"/>
</dbReference>
<gene>
    <name evidence="9" type="ORF">NB037_14230</name>
</gene>
<dbReference type="InterPro" id="IPR034005">
    <property type="entry name" value="M3A_DCP"/>
</dbReference>
<dbReference type="GO" id="GO:0004180">
    <property type="term" value="F:carboxypeptidase activity"/>
    <property type="evidence" value="ECO:0007669"/>
    <property type="project" value="TreeGrafter"/>
</dbReference>
<keyword evidence="4 7" id="KW-0378">Hydrolase</keyword>
<accession>A0A9X2DYL0</accession>
<evidence type="ECO:0000256" key="2">
    <source>
        <dbReference type="ARBA" id="ARBA00022670"/>
    </source>
</evidence>
<dbReference type="Gene3D" id="1.10.1370.10">
    <property type="entry name" value="Neurolysin, domain 3"/>
    <property type="match status" value="1"/>
</dbReference>
<dbReference type="Pfam" id="PF01432">
    <property type="entry name" value="Peptidase_M3"/>
    <property type="match status" value="1"/>
</dbReference>
<dbReference type="CDD" id="cd06456">
    <property type="entry name" value="M3A_DCP"/>
    <property type="match status" value="1"/>
</dbReference>
<dbReference type="InterPro" id="IPR001567">
    <property type="entry name" value="Pept_M3A_M3B_dom"/>
</dbReference>
<dbReference type="SUPFAM" id="SSF55486">
    <property type="entry name" value="Metalloproteases ('zincins'), catalytic domain"/>
    <property type="match status" value="1"/>
</dbReference>
<dbReference type="RefSeq" id="WP_251946761.1">
    <property type="nucleotide sequence ID" value="NZ_JAMRYM010000071.1"/>
</dbReference>
<dbReference type="EMBL" id="JAMRYM010000071">
    <property type="protein sequence ID" value="MCM6763577.1"/>
    <property type="molecule type" value="Genomic_DNA"/>
</dbReference>
<proteinExistence type="inferred from homology"/>
<sequence>MSASDPVAVLLEPSTLPHGLPDFAAVDPEAYRPAFEEALRRHRAEIEAIASSEDTPSVQNTLVALERSGRALRRVNAVFSTVCASDRTPLTDALEQELAPLLSAHSDAIPLDPRLYERLRQLGERRGELALDDETAYLLERVLSGFERAGALLDDVGKERLGELNERLSTLTTLFEKNLLAESNARAVLLDGASALDGLDSSDISAAARAAADRGSSGVLVTLPLYSGHPWLARLRDRGVRERILRASVGRASEGGEHDNREVLQDIVALRAERARLLGFSSHAEFVVSGQTAGSPARVRALLEELAEPAAQNARRELARMQALADEEQDAAGAPRFALEAWDRAYYEERVRSASYAVDASALRPFFELERVLHSGVFAAASGLYGLRFQERADLIGYSRHVRVFEVLEEDGQPLGLFLFDPFTRDSKRGGAWMNSLSTRTSLLGDSAVVVNNLNISAPGEGEPALLSLDEVGTLFHEFGHALHGLLAAVRYPRFGGTSVYRDFVEFPSQVNEMWVLRPELLSEYARHVGTGEPLAPEVVERLEASSLWGEGFATTEYLAAALLDLAWHEREDGAERSDVLSFEQDALGRAGLLIPAIPPRYGSTYFAHVFSGGYSAGYYSYIWSEILDADTVEWFDENGGLDRAAGERFRQGILAIGGSRDPLDAYRDFRGRDARTEPLLRRRGLLPRG</sequence>
<feature type="domain" description="Peptidase M3A/M3B catalytic" evidence="8">
    <location>
        <begin position="233"/>
        <end position="685"/>
    </location>
</feature>
<evidence type="ECO:0000256" key="5">
    <source>
        <dbReference type="ARBA" id="ARBA00022833"/>
    </source>
</evidence>
<comment type="similarity">
    <text evidence="1 7">Belongs to the peptidase M3 family.</text>
</comment>
<evidence type="ECO:0000256" key="4">
    <source>
        <dbReference type="ARBA" id="ARBA00022801"/>
    </source>
</evidence>
<keyword evidence="10" id="KW-1185">Reference proteome</keyword>
<protein>
    <submittedName>
        <fullName evidence="9">M3 family metallopeptidase</fullName>
    </submittedName>
</protein>
<dbReference type="GO" id="GO:0004222">
    <property type="term" value="F:metalloendopeptidase activity"/>
    <property type="evidence" value="ECO:0007669"/>
    <property type="project" value="InterPro"/>
</dbReference>
<dbReference type="GO" id="GO:0046872">
    <property type="term" value="F:metal ion binding"/>
    <property type="evidence" value="ECO:0007669"/>
    <property type="project" value="UniProtKB-UniRule"/>
</dbReference>
<dbReference type="GO" id="GO:0006508">
    <property type="term" value="P:proteolysis"/>
    <property type="evidence" value="ECO:0007669"/>
    <property type="project" value="UniProtKB-KW"/>
</dbReference>
<keyword evidence="2 7" id="KW-0645">Protease</keyword>
<dbReference type="PANTHER" id="PTHR43660:SF1">
    <property type="entry name" value="DIPEPTIDYL CARBOXYPEPTIDASE"/>
    <property type="match status" value="1"/>
</dbReference>
<dbReference type="AlphaFoldDB" id="A0A9X2DYL0"/>